<accession>A0ABQ5N7R6</accession>
<protein>
    <submittedName>
        <fullName evidence="2">Phosphohydrolase</fullName>
    </submittedName>
</protein>
<dbReference type="Proteomes" id="UP001208567">
    <property type="component" value="Unassembled WGS sequence"/>
</dbReference>
<dbReference type="RefSeq" id="WP_264850574.1">
    <property type="nucleotide sequence ID" value="NZ_BRXR01000001.1"/>
</dbReference>
<proteinExistence type="predicted"/>
<evidence type="ECO:0000259" key="1">
    <source>
        <dbReference type="Pfam" id="PF00149"/>
    </source>
</evidence>
<name>A0ABQ5N7R6_9CLOT</name>
<dbReference type="SUPFAM" id="SSF56300">
    <property type="entry name" value="Metallo-dependent phosphatases"/>
    <property type="match status" value="1"/>
</dbReference>
<reference evidence="2 3" key="1">
    <citation type="journal article" date="2024" name="Int. J. Syst. Evol. Microbiol.">
        <title>Clostridium omnivorum sp. nov., isolated from anoxic soil under the treatment of reductive soil disinfestation.</title>
        <authorList>
            <person name="Ueki A."/>
            <person name="Tonouchi A."/>
            <person name="Kaku N."/>
            <person name="Honma S."/>
            <person name="Ueki K."/>
        </authorList>
    </citation>
    <scope>NUCLEOTIDE SEQUENCE [LARGE SCALE GENOMIC DNA]</scope>
    <source>
        <strain evidence="2 3">E14</strain>
    </source>
</reference>
<comment type="caution">
    <text evidence="2">The sequence shown here is derived from an EMBL/GenBank/DDBJ whole genome shotgun (WGS) entry which is preliminary data.</text>
</comment>
<dbReference type="InterPro" id="IPR011230">
    <property type="entry name" value="PAP14/16/28/29"/>
</dbReference>
<evidence type="ECO:0000313" key="3">
    <source>
        <dbReference type="Proteomes" id="UP001208567"/>
    </source>
</evidence>
<organism evidence="2 3">
    <name type="scientific">Clostridium omnivorum</name>
    <dbReference type="NCBI Taxonomy" id="1604902"/>
    <lineage>
        <taxon>Bacteria</taxon>
        <taxon>Bacillati</taxon>
        <taxon>Bacillota</taxon>
        <taxon>Clostridia</taxon>
        <taxon>Eubacteriales</taxon>
        <taxon>Clostridiaceae</taxon>
        <taxon>Clostridium</taxon>
    </lineage>
</organism>
<dbReference type="InterPro" id="IPR029052">
    <property type="entry name" value="Metallo-depent_PP-like"/>
</dbReference>
<dbReference type="CDD" id="cd07383">
    <property type="entry name" value="MPP_Dcr2"/>
    <property type="match status" value="1"/>
</dbReference>
<dbReference type="PANTHER" id="PTHR32440">
    <property type="entry name" value="PHOSPHATASE DCR2-RELATED-RELATED"/>
    <property type="match status" value="1"/>
</dbReference>
<feature type="domain" description="Calcineurin-like phosphoesterase" evidence="1">
    <location>
        <begin position="40"/>
        <end position="263"/>
    </location>
</feature>
<dbReference type="Gene3D" id="3.60.21.10">
    <property type="match status" value="1"/>
</dbReference>
<dbReference type="PIRSF" id="PIRSF030250">
    <property type="entry name" value="Ptase_At2g46880"/>
    <property type="match status" value="1"/>
</dbReference>
<keyword evidence="3" id="KW-1185">Reference proteome</keyword>
<sequence length="315" mass="36722">MKIIKNILNNIVAFFRKLFIRPYKEFPQKFDLKFNSKGEFKIMQLTDIHQHSEIDLPTINLISRIIDDESPDLVVITGDNIEGTACITEEGVKKAIDSIARVMEDRKIPWAVTLGNHDCECKVGREKQMEIYKQYQYNLSQSYSMAFEKAGDYNILIKDSKGMSPVFNIYLLDSGDSTQDYINKHQVSWYKNTAFNLRHRYNKVIPAIMFFHIPLKQQFKAWQNRIDGERNEEECIQSIDCKFLDELIKVKDVKAVFCGHDHINDYYGKLNNIIFGYGRKTGFNNYGKEGFKKGARIFILNEGNPGEFKTYEVLE</sequence>
<evidence type="ECO:0000313" key="2">
    <source>
        <dbReference type="EMBL" id="GLC31293.1"/>
    </source>
</evidence>
<dbReference type="PANTHER" id="PTHR32440:SF0">
    <property type="entry name" value="PHOSPHATASE DCR2-RELATED"/>
    <property type="match status" value="1"/>
</dbReference>
<dbReference type="EMBL" id="BRXR01000001">
    <property type="protein sequence ID" value="GLC31293.1"/>
    <property type="molecule type" value="Genomic_DNA"/>
</dbReference>
<gene>
    <name evidence="2" type="ORF">bsdE14_27030</name>
</gene>
<dbReference type="InterPro" id="IPR004843">
    <property type="entry name" value="Calcineurin-like_PHP"/>
</dbReference>
<dbReference type="Pfam" id="PF00149">
    <property type="entry name" value="Metallophos"/>
    <property type="match status" value="1"/>
</dbReference>